<protein>
    <recommendedName>
        <fullName evidence="1">AbiTii domain-containing protein</fullName>
    </recommendedName>
</protein>
<accession>A0AAJ2YT27</accession>
<dbReference type="EMBL" id="WTTO01000011">
    <property type="protein sequence ID" value="NAR72982.1"/>
    <property type="molecule type" value="Genomic_DNA"/>
</dbReference>
<dbReference type="Proteomes" id="UP000451048">
    <property type="component" value="Unassembled WGS sequence"/>
</dbReference>
<comment type="caution">
    <text evidence="2">The sequence shown here is derived from an EMBL/GenBank/DDBJ whole genome shotgun (WGS) entry which is preliminary data.</text>
</comment>
<dbReference type="RefSeq" id="WP_161403037.1">
    <property type="nucleotide sequence ID" value="NZ_JAZEZQ010000017.1"/>
</dbReference>
<proteinExistence type="predicted"/>
<gene>
    <name evidence="2" type="ORF">GPS52_05605</name>
</gene>
<sequence length="299" mass="33341">MSLLREIQNDAVNSDVKVSDLLRKCKILAYRLGNMDFKNWVEYELNGYPKDIIDILPDYRILNNVNSKGHFSGAFGSGLRNADMPTFNLPKVLQESLSQANFYSPIATLENLASSESSVLTQDWKPIIIANYGANMYEGYVCMQAWKIIPTSFVIGMVDTIKTKILNFVLDIEMINKDAGDVEINSNPIPQEKVSQIFNITISGNVQNLASGNSHSNIQQTNNTQLPQDFIKLIQDLNQSDIDDEIASEVAKKIEILGASIGTSEYKSLYGELMGFVSNHVTVFSFLAPFIPMLTSYLS</sequence>
<evidence type="ECO:0000313" key="3">
    <source>
        <dbReference type="Proteomes" id="UP000451048"/>
    </source>
</evidence>
<feature type="domain" description="AbiTii" evidence="1">
    <location>
        <begin position="2"/>
        <end position="194"/>
    </location>
</feature>
<dbReference type="AlphaFoldDB" id="A0AAJ2YT27"/>
<organism evidence="2 3">
    <name type="scientific">Acinetobacter haemolyticus</name>
    <dbReference type="NCBI Taxonomy" id="29430"/>
    <lineage>
        <taxon>Bacteria</taxon>
        <taxon>Pseudomonadati</taxon>
        <taxon>Pseudomonadota</taxon>
        <taxon>Gammaproteobacteria</taxon>
        <taxon>Moraxellales</taxon>
        <taxon>Moraxellaceae</taxon>
        <taxon>Acinetobacter</taxon>
    </lineage>
</organism>
<name>A0AAJ2YT27_ACIHA</name>
<reference evidence="2 3" key="1">
    <citation type="submission" date="2019-12" db="EMBL/GenBank/DDBJ databases">
        <title>Acinetobacter haemolyticus comparative genomics.</title>
        <authorList>
            <person name="Castro-Jaimes S."/>
            <person name="Bello-Lopez E."/>
            <person name="Velazquez-Acosta C."/>
            <person name="Volkow-Fernandez P."/>
            <person name="Lozano-Zarain P."/>
            <person name="Castillo Ramirez S."/>
            <person name="Cevallos M.A."/>
        </authorList>
    </citation>
    <scope>NUCLEOTIDE SEQUENCE [LARGE SCALE GENOMIC DNA]</scope>
    <source>
        <strain evidence="2 3">AN10</strain>
    </source>
</reference>
<dbReference type="InterPro" id="IPR041304">
    <property type="entry name" value="AbiTii"/>
</dbReference>
<evidence type="ECO:0000313" key="2">
    <source>
        <dbReference type="EMBL" id="NAR72982.1"/>
    </source>
</evidence>
<dbReference type="Pfam" id="PF18864">
    <property type="entry name" value="AbiTii"/>
    <property type="match status" value="1"/>
</dbReference>
<evidence type="ECO:0000259" key="1">
    <source>
        <dbReference type="Pfam" id="PF18864"/>
    </source>
</evidence>